<dbReference type="AlphaFoldDB" id="A0A061QP27"/>
<reference evidence="2" key="1">
    <citation type="submission" date="2014-05" db="EMBL/GenBank/DDBJ databases">
        <title>The transcriptome of the halophilic microalga Tetraselmis sp. GSL018 isolated from the Great Salt Lake, Utah.</title>
        <authorList>
            <person name="Jinkerson R.E."/>
            <person name="D'Adamo S."/>
            <person name="Posewitz M.C."/>
        </authorList>
    </citation>
    <scope>NUCLEOTIDE SEQUENCE</scope>
    <source>
        <strain evidence="2">GSL018</strain>
    </source>
</reference>
<dbReference type="EMBL" id="GBEZ01024574">
    <property type="protein sequence ID" value="JAC62427.1"/>
    <property type="molecule type" value="Transcribed_RNA"/>
</dbReference>
<feature type="non-terminal residue" evidence="2">
    <location>
        <position position="1"/>
    </location>
</feature>
<organism evidence="2">
    <name type="scientific">Tetraselmis sp. GSL018</name>
    <dbReference type="NCBI Taxonomy" id="582737"/>
    <lineage>
        <taxon>Eukaryota</taxon>
        <taxon>Viridiplantae</taxon>
        <taxon>Chlorophyta</taxon>
        <taxon>core chlorophytes</taxon>
        <taxon>Chlorodendrophyceae</taxon>
        <taxon>Chlorodendrales</taxon>
        <taxon>Chlorodendraceae</taxon>
        <taxon>Tetraselmis</taxon>
    </lineage>
</organism>
<proteinExistence type="predicted"/>
<feature type="region of interest" description="Disordered" evidence="1">
    <location>
        <begin position="68"/>
        <end position="90"/>
    </location>
</feature>
<accession>A0A061QP27</accession>
<evidence type="ECO:0000256" key="1">
    <source>
        <dbReference type="SAM" id="MobiDB-lite"/>
    </source>
</evidence>
<evidence type="ECO:0000313" key="2">
    <source>
        <dbReference type="EMBL" id="JAC62427.1"/>
    </source>
</evidence>
<sequence>YICVELYLSTGVKIPRNEGSKTNWKIVASSKSCSIRNAYSATTSSVERPLDIDLLTRAVSFRHAKPTTGFHSIDVPARADEKQRVSTSSP</sequence>
<protein>
    <submittedName>
        <fullName evidence="2">Uncharacterized protein</fullName>
    </submittedName>
</protein>
<name>A0A061QP27_9CHLO</name>
<gene>
    <name evidence="2" type="ORF">TSPGSL018_23406</name>
</gene>